<evidence type="ECO:0000313" key="3">
    <source>
        <dbReference type="Proteomes" id="UP000193587"/>
    </source>
</evidence>
<protein>
    <recommendedName>
        <fullName evidence="1">DUF4097 domain-containing protein</fullName>
    </recommendedName>
</protein>
<dbReference type="InterPro" id="IPR006311">
    <property type="entry name" value="TAT_signal"/>
</dbReference>
<dbReference type="AlphaFoldDB" id="A0A1X4G998"/>
<name>A0A1X4G998_HALEZ</name>
<organism evidence="2 3">
    <name type="scientific">Halorubrum ezzemoulense DSM 17463</name>
    <dbReference type="NCBI Taxonomy" id="1121945"/>
    <lineage>
        <taxon>Archaea</taxon>
        <taxon>Methanobacteriati</taxon>
        <taxon>Methanobacteriota</taxon>
        <taxon>Stenosarchaea group</taxon>
        <taxon>Halobacteria</taxon>
        <taxon>Halobacteriales</taxon>
        <taxon>Haloferacaceae</taxon>
        <taxon>Halorubrum</taxon>
    </lineage>
</organism>
<dbReference type="Proteomes" id="UP000193587">
    <property type="component" value="Unassembled WGS sequence"/>
</dbReference>
<feature type="domain" description="DUF4097" evidence="1">
    <location>
        <begin position="56"/>
        <end position="246"/>
    </location>
</feature>
<reference evidence="2 3" key="1">
    <citation type="submission" date="2017-04" db="EMBL/GenBank/DDBJ databases">
        <title>MLSA of the genus Halorubrum.</title>
        <authorList>
            <person name="De La Haba R."/>
            <person name="Sanchez-Porro C."/>
            <person name="Infante-Dominguez C."/>
            <person name="Ventosa A."/>
        </authorList>
    </citation>
    <scope>NUCLEOTIDE SEQUENCE [LARGE SCALE GENOMIC DNA]</scope>
    <source>
        <strain evidence="2 3">DSM 17463</strain>
    </source>
</reference>
<dbReference type="EMBL" id="NEDJ01000077">
    <property type="protein sequence ID" value="OSO93764.1"/>
    <property type="molecule type" value="Genomic_DNA"/>
</dbReference>
<evidence type="ECO:0000259" key="1">
    <source>
        <dbReference type="Pfam" id="PF13349"/>
    </source>
</evidence>
<dbReference type="InterPro" id="IPR025164">
    <property type="entry name" value="Toastrack_DUF4097"/>
</dbReference>
<comment type="caution">
    <text evidence="2">The sequence shown here is derived from an EMBL/GenBank/DDBJ whole genome shotgun (WGS) entry which is preliminary data.</text>
</comment>
<sequence length="252" mass="26622">MPWARMSSPDWAGQRLSRRNLLGACIAAGTATLAGCTSGSLEAETTVTREYDGTDISEINVQGVNGDIAIRDTQRETIQLNGTKRAASEDDLERITLQADQSDDRLSLTVDTEDSGFLPFGSSPLQMDLTLTVPEGLHLTAEGMNGDVDIETSGAESVTADTTNGDITLLASELVEVQTDTTNGDISITLPATAEPAISLDTTNGDTTINGFQADLTESGSAVDRMVGNGTHRVTPTTTNGDITIRGRERNE</sequence>
<accession>A0A1X4G998</accession>
<proteinExistence type="predicted"/>
<dbReference type="Pfam" id="PF13349">
    <property type="entry name" value="DUF4097"/>
    <property type="match status" value="1"/>
</dbReference>
<dbReference type="PROSITE" id="PS51318">
    <property type="entry name" value="TAT"/>
    <property type="match status" value="1"/>
</dbReference>
<evidence type="ECO:0000313" key="2">
    <source>
        <dbReference type="EMBL" id="OSO93764.1"/>
    </source>
</evidence>
<dbReference type="STRING" id="1121945.GCA_000421805_03322"/>
<gene>
    <name evidence="2" type="ORF">B9H04_15350</name>
</gene>